<reference evidence="2" key="1">
    <citation type="submission" date="2021-02" db="EMBL/GenBank/DDBJ databases">
        <authorList>
            <person name="Nowell W R."/>
        </authorList>
    </citation>
    <scope>NUCLEOTIDE SEQUENCE</scope>
</reference>
<keyword evidence="1" id="KW-0175">Coiled coil</keyword>
<sequence length="973" mass="116169">MRQPIFAKVNHHSVMLDEEEVLFAPQNIFRLKSIEKRSHYPVSSIFMTLCTGDDYVWDIQFDQNGRPFDAERKMREQVENLTRGLQLKRGRLSINAKYDLLKRKRNLLDRDLENLLSQCTTVNNNRSVTDTQNVNTLRSSMVEVLANIVECNLEIASAEEIEHYINELEKLAGHDYGDKLQEYTLRKDQDDDVQSFLIKKPESSSYYETESKKWKQLFKRSDSRSLLFIHNPKENIHRWTAWLSIPNRKEKIFTLEIFVSELLDLMEEKNVFSAVVSDIELKTHIFTDNQLNLKRYFPLEQRCRRAISYSREEKQRFLTKISSTYKINIRSMINHDNKWMKDSKRNILINRIVENIHLENVKIGENIRLINNDDFSYEQSRSHIENLAAELNLYRWYFYGELTYDRISEGFVDLKAELHVLEKYLKRILPEDLNGERNEKFFKEERKILNYLTNIFQIDNESSNEYFIKPIEKNNYERQRLLKRGILIYDLRKVSDGHWLKQEIKSDVKRNFAGVVRLTNQHCITVFIENKQPNKFNCDIRYIYVLISTDTEIDFSMLTWFTRVMDKCVYKLSIVECPQQRSMSEDRLLHSYLNATACHWAADNKCWKALKDNFYRQKFSSRENIEQLKKWFIEDNLNEFVCDIEENVLLNDKTIEIIENFRSIMKTIIRQYLKPEKRLELEEIKEYVDSLSKLCTSVRTFGDLAKTINHINRNENQQEIEKSIDEIRKTTDNLEEKRRELLEIDAFVDVMFEILKQTYSELLFTYQTMKQNFENFEDKLHHTILLSLFEKDLLVTKNEYPDCAQQIDSIIEKSFRKFVELLEGFLEKQNTSSIVKELFVQCKSKSFLKEFHDIFKRLLPCSYELLEITEINNRLKHDIYDMICHGKDNFNDIQNCISDLVGKVQLHTSIKIDFDLQNVKESLEKIFNSLNQCIMNTKTDEGAIHYIRAYLQTTMMIQVDYYMNSLATFRHES</sequence>
<name>A0A819SDI3_9BILA</name>
<proteinExistence type="predicted"/>
<dbReference type="EMBL" id="CAJOBF010002901">
    <property type="protein sequence ID" value="CAF4062460.1"/>
    <property type="molecule type" value="Genomic_DNA"/>
</dbReference>
<evidence type="ECO:0000256" key="1">
    <source>
        <dbReference type="SAM" id="Coils"/>
    </source>
</evidence>
<dbReference type="Proteomes" id="UP000663842">
    <property type="component" value="Unassembled WGS sequence"/>
</dbReference>
<comment type="caution">
    <text evidence="2">The sequence shown here is derived from an EMBL/GenBank/DDBJ whole genome shotgun (WGS) entry which is preliminary data.</text>
</comment>
<accession>A0A819SDI3</accession>
<evidence type="ECO:0000313" key="3">
    <source>
        <dbReference type="Proteomes" id="UP000663842"/>
    </source>
</evidence>
<protein>
    <submittedName>
        <fullName evidence="2">Uncharacterized protein</fullName>
    </submittedName>
</protein>
<evidence type="ECO:0000313" key="2">
    <source>
        <dbReference type="EMBL" id="CAF4062460.1"/>
    </source>
</evidence>
<organism evidence="2 3">
    <name type="scientific">Rotaria magnacalcarata</name>
    <dbReference type="NCBI Taxonomy" id="392030"/>
    <lineage>
        <taxon>Eukaryota</taxon>
        <taxon>Metazoa</taxon>
        <taxon>Spiralia</taxon>
        <taxon>Gnathifera</taxon>
        <taxon>Rotifera</taxon>
        <taxon>Eurotatoria</taxon>
        <taxon>Bdelloidea</taxon>
        <taxon>Philodinida</taxon>
        <taxon>Philodinidae</taxon>
        <taxon>Rotaria</taxon>
    </lineage>
</organism>
<gene>
    <name evidence="2" type="ORF">UXM345_LOCUS19922</name>
</gene>
<feature type="coiled-coil region" evidence="1">
    <location>
        <begin position="713"/>
        <end position="744"/>
    </location>
</feature>
<dbReference type="AlphaFoldDB" id="A0A819SDI3"/>